<dbReference type="EMBL" id="CP077062">
    <property type="protein sequence ID" value="QWZ06390.1"/>
    <property type="molecule type" value="Genomic_DNA"/>
</dbReference>
<dbReference type="KEGG" id="nps:KRR39_12305"/>
<dbReference type="AlphaFoldDB" id="A0A975SVU0"/>
<reference evidence="2" key="1">
    <citation type="submission" date="2021-06" db="EMBL/GenBank/DDBJ databases">
        <title>Complete genome sequence of Nocardioides sp. G188.</title>
        <authorList>
            <person name="Im W.-T."/>
        </authorList>
    </citation>
    <scope>NUCLEOTIDE SEQUENCE</scope>
    <source>
        <strain evidence="2">G188</strain>
    </source>
</reference>
<dbReference type="RefSeq" id="WP_216937281.1">
    <property type="nucleotide sequence ID" value="NZ_CP077062.1"/>
</dbReference>
<evidence type="ECO:0000313" key="2">
    <source>
        <dbReference type="EMBL" id="QWZ06390.1"/>
    </source>
</evidence>
<name>A0A975SVU0_9ACTN</name>
<feature type="compositionally biased region" description="Low complexity" evidence="1">
    <location>
        <begin position="42"/>
        <end position="51"/>
    </location>
</feature>
<evidence type="ECO:0000313" key="3">
    <source>
        <dbReference type="Proteomes" id="UP000683575"/>
    </source>
</evidence>
<proteinExistence type="predicted"/>
<protein>
    <submittedName>
        <fullName evidence="2">Uncharacterized protein</fullName>
    </submittedName>
</protein>
<sequence length="168" mass="17189">MTSRPGRWLAPLGASAAVLAVVVAPGVLGSVGPRGAGPGPAPDADLPPYDAITPSLPPDGAEEDRTGRHQVDLVGYRADGTVLHVFYTVDPRRGCSVGIDDPVVQERAGSVRIRLVRSWPGPGSVGAGCADRLPTSSVDVRLSRPLGGRLLQDAAHGDALVAPLASQP</sequence>
<dbReference type="Proteomes" id="UP000683575">
    <property type="component" value="Chromosome"/>
</dbReference>
<gene>
    <name evidence="2" type="ORF">KRR39_12305</name>
</gene>
<accession>A0A975SVU0</accession>
<evidence type="ECO:0000256" key="1">
    <source>
        <dbReference type="SAM" id="MobiDB-lite"/>
    </source>
</evidence>
<keyword evidence="3" id="KW-1185">Reference proteome</keyword>
<feature type="region of interest" description="Disordered" evidence="1">
    <location>
        <begin position="34"/>
        <end position="66"/>
    </location>
</feature>
<organism evidence="2 3">
    <name type="scientific">Nocardioides panacis</name>
    <dbReference type="NCBI Taxonomy" id="2849501"/>
    <lineage>
        <taxon>Bacteria</taxon>
        <taxon>Bacillati</taxon>
        <taxon>Actinomycetota</taxon>
        <taxon>Actinomycetes</taxon>
        <taxon>Propionibacteriales</taxon>
        <taxon>Nocardioidaceae</taxon>
        <taxon>Nocardioides</taxon>
    </lineage>
</organism>